<organism evidence="3 4">
    <name type="scientific">Gnomoniopsis smithogilvyi</name>
    <dbReference type="NCBI Taxonomy" id="1191159"/>
    <lineage>
        <taxon>Eukaryota</taxon>
        <taxon>Fungi</taxon>
        <taxon>Dikarya</taxon>
        <taxon>Ascomycota</taxon>
        <taxon>Pezizomycotina</taxon>
        <taxon>Sordariomycetes</taxon>
        <taxon>Sordariomycetidae</taxon>
        <taxon>Diaporthales</taxon>
        <taxon>Gnomoniaceae</taxon>
        <taxon>Gnomoniopsis</taxon>
    </lineage>
</organism>
<dbReference type="OrthoDB" id="8119704at2759"/>
<dbReference type="GO" id="GO:0016020">
    <property type="term" value="C:membrane"/>
    <property type="evidence" value="ECO:0007669"/>
    <property type="project" value="TreeGrafter"/>
</dbReference>
<dbReference type="EMBL" id="JAPEVB010000002">
    <property type="protein sequence ID" value="KAJ4393770.1"/>
    <property type="molecule type" value="Genomic_DNA"/>
</dbReference>
<dbReference type="AlphaFoldDB" id="A0A9W8YZW0"/>
<protein>
    <recommendedName>
        <fullName evidence="2">AB hydrolase-1 domain-containing protein</fullName>
    </recommendedName>
</protein>
<sequence>MPSFPRNEHNQLEMNDNRENSKSRRFLTRQTSTASLSIAKSYNKEDMDSASLTTITTGSNQTVQEDKPMFFVEMNPYAPETIVLLHVIFSSHLEWKEVWPKLAEYHLLIPDLPCHSRSKHVCRREDFSVQLCAEYVADMIRTHAHDGRAHVVGISSAGGWTALELARKYPEMVHSVFDSGAWPIMGFNAAVQNSPRLIYSGLWTLLHAPAGKTNFFKASGLGGDYYNDELFSEIRGNLSSRLAKTGIASGLGYDWLEEVGKSGIRILFVAAGAHDSLSRARKAGQVVQSQENGEAVVYTIPGAAHAWNLQYPALFAKAIRCWIERSPMPEEFKPLPL</sequence>
<feature type="compositionally biased region" description="Basic and acidic residues" evidence="1">
    <location>
        <begin position="1"/>
        <end position="22"/>
    </location>
</feature>
<dbReference type="InterPro" id="IPR050266">
    <property type="entry name" value="AB_hydrolase_sf"/>
</dbReference>
<evidence type="ECO:0000313" key="3">
    <source>
        <dbReference type="EMBL" id="KAJ4393770.1"/>
    </source>
</evidence>
<dbReference type="Pfam" id="PF12697">
    <property type="entry name" value="Abhydrolase_6"/>
    <property type="match status" value="1"/>
</dbReference>
<feature type="region of interest" description="Disordered" evidence="1">
    <location>
        <begin position="1"/>
        <end position="27"/>
    </location>
</feature>
<dbReference type="Proteomes" id="UP001140453">
    <property type="component" value="Unassembled WGS sequence"/>
</dbReference>
<comment type="caution">
    <text evidence="3">The sequence shown here is derived from an EMBL/GenBank/DDBJ whole genome shotgun (WGS) entry which is preliminary data.</text>
</comment>
<evidence type="ECO:0000259" key="2">
    <source>
        <dbReference type="Pfam" id="PF12697"/>
    </source>
</evidence>
<feature type="domain" description="AB hydrolase-1" evidence="2">
    <location>
        <begin position="82"/>
        <end position="318"/>
    </location>
</feature>
<accession>A0A9W8YZW0</accession>
<evidence type="ECO:0000313" key="4">
    <source>
        <dbReference type="Proteomes" id="UP001140453"/>
    </source>
</evidence>
<dbReference type="InterPro" id="IPR000073">
    <property type="entry name" value="AB_hydrolase_1"/>
</dbReference>
<evidence type="ECO:0000256" key="1">
    <source>
        <dbReference type="SAM" id="MobiDB-lite"/>
    </source>
</evidence>
<dbReference type="Gene3D" id="3.40.50.1820">
    <property type="entry name" value="alpha/beta hydrolase"/>
    <property type="match status" value="1"/>
</dbReference>
<dbReference type="PANTHER" id="PTHR43798">
    <property type="entry name" value="MONOACYLGLYCEROL LIPASE"/>
    <property type="match status" value="1"/>
</dbReference>
<dbReference type="PANTHER" id="PTHR43798:SF33">
    <property type="entry name" value="HYDROLASE, PUTATIVE (AFU_ORTHOLOGUE AFUA_2G14860)-RELATED"/>
    <property type="match status" value="1"/>
</dbReference>
<reference evidence="3" key="1">
    <citation type="submission" date="2022-10" db="EMBL/GenBank/DDBJ databases">
        <title>Tapping the CABI collections for fungal endophytes: first genome assemblies for Collariella, Neodidymelliopsis, Ascochyta clinopodiicola, Didymella pomorum, Didymosphaeria variabile, Neocosmospora piperis and Neocucurbitaria cava.</title>
        <authorList>
            <person name="Hill R."/>
        </authorList>
    </citation>
    <scope>NUCLEOTIDE SEQUENCE</scope>
    <source>
        <strain evidence="3">IMI 355082</strain>
    </source>
</reference>
<dbReference type="SUPFAM" id="SSF53474">
    <property type="entry name" value="alpha/beta-Hydrolases"/>
    <property type="match status" value="1"/>
</dbReference>
<proteinExistence type="predicted"/>
<name>A0A9W8YZW0_9PEZI</name>
<keyword evidence="4" id="KW-1185">Reference proteome</keyword>
<gene>
    <name evidence="3" type="ORF">N0V93_002985</name>
</gene>
<dbReference type="InterPro" id="IPR029058">
    <property type="entry name" value="AB_hydrolase_fold"/>
</dbReference>